<keyword evidence="2" id="KW-0489">Methyltransferase</keyword>
<gene>
    <name evidence="2" type="ORF">HNP60_003595</name>
</gene>
<name>A0ABR6NKH5_9SPHN</name>
<evidence type="ECO:0000313" key="2">
    <source>
        <dbReference type="EMBL" id="MBB5987621.1"/>
    </source>
</evidence>
<dbReference type="InterPro" id="IPR029063">
    <property type="entry name" value="SAM-dependent_MTases_sf"/>
</dbReference>
<reference evidence="2 3" key="1">
    <citation type="submission" date="2020-08" db="EMBL/GenBank/DDBJ databases">
        <title>Exploring microbial biodiversity for novel pathways involved in the catabolism of aromatic compounds derived from lignin.</title>
        <authorList>
            <person name="Elkins J."/>
        </authorList>
    </citation>
    <scope>NUCLEOTIDE SEQUENCE [LARGE SCALE GENOMIC DNA]</scope>
    <source>
        <strain evidence="2 3">B1D3A</strain>
    </source>
</reference>
<dbReference type="EMBL" id="JACHKA010000001">
    <property type="protein sequence ID" value="MBB5987621.1"/>
    <property type="molecule type" value="Genomic_DNA"/>
</dbReference>
<dbReference type="GO" id="GO:0032259">
    <property type="term" value="P:methylation"/>
    <property type="evidence" value="ECO:0007669"/>
    <property type="project" value="UniProtKB-KW"/>
</dbReference>
<keyword evidence="3" id="KW-1185">Reference proteome</keyword>
<dbReference type="SUPFAM" id="SSF53335">
    <property type="entry name" value="S-adenosyl-L-methionine-dependent methyltransferases"/>
    <property type="match status" value="1"/>
</dbReference>
<dbReference type="PANTHER" id="PTHR43464">
    <property type="entry name" value="METHYLTRANSFERASE"/>
    <property type="match status" value="1"/>
</dbReference>
<feature type="domain" description="Methyltransferase" evidence="1">
    <location>
        <begin position="75"/>
        <end position="167"/>
    </location>
</feature>
<keyword evidence="2" id="KW-0808">Transferase</keyword>
<comment type="caution">
    <text evidence="2">The sequence shown here is derived from an EMBL/GenBank/DDBJ whole genome shotgun (WGS) entry which is preliminary data.</text>
</comment>
<dbReference type="Gene3D" id="3.40.50.150">
    <property type="entry name" value="Vaccinia Virus protein VP39"/>
    <property type="match status" value="1"/>
</dbReference>
<sequence length="259" mass="29362">MLQFLGIFGLLYRRRSGAFGAYERHLDGMLRQNPLDRDLAFARAIGSDSVELFRLQGDGHVAVLREYGLRDGMAVFDLGCGCGRTAQALARSGWTGRYTGADVIPRFVAELKRKCPDYDAVVHHAPSIPAPDATLDLLFHWSVFTHVSPEECYLYMADTFRALRPGGRLIFSFMELTEPEHHRVFFSRVRRMQKVGALELPDTFLHRDWIRWWASDIGFGEPAFTDGTDASRHPPFWQSLVVMEKPLVPATEPHIGRPS</sequence>
<dbReference type="CDD" id="cd02440">
    <property type="entry name" value="AdoMet_MTases"/>
    <property type="match status" value="1"/>
</dbReference>
<organism evidence="2 3">
    <name type="scientific">Sphingobium lignivorans</name>
    <dbReference type="NCBI Taxonomy" id="2735886"/>
    <lineage>
        <taxon>Bacteria</taxon>
        <taxon>Pseudomonadati</taxon>
        <taxon>Pseudomonadota</taxon>
        <taxon>Alphaproteobacteria</taxon>
        <taxon>Sphingomonadales</taxon>
        <taxon>Sphingomonadaceae</taxon>
        <taxon>Sphingobium</taxon>
    </lineage>
</organism>
<dbReference type="PANTHER" id="PTHR43464:SF83">
    <property type="entry name" value="MALONYL-[ACYL-CARRIER PROTEIN] O-METHYLTRANSFERASE"/>
    <property type="match status" value="1"/>
</dbReference>
<accession>A0ABR6NKH5</accession>
<proteinExistence type="predicted"/>
<evidence type="ECO:0000259" key="1">
    <source>
        <dbReference type="Pfam" id="PF13649"/>
    </source>
</evidence>
<protein>
    <submittedName>
        <fullName evidence="2">SAM-dependent methyltransferase</fullName>
    </submittedName>
</protein>
<dbReference type="Pfam" id="PF13649">
    <property type="entry name" value="Methyltransf_25"/>
    <property type="match status" value="1"/>
</dbReference>
<dbReference type="RefSeq" id="WP_184156209.1">
    <property type="nucleotide sequence ID" value="NZ_JACHKA010000001.1"/>
</dbReference>
<dbReference type="InterPro" id="IPR041698">
    <property type="entry name" value="Methyltransf_25"/>
</dbReference>
<evidence type="ECO:0000313" key="3">
    <source>
        <dbReference type="Proteomes" id="UP001138540"/>
    </source>
</evidence>
<dbReference type="Proteomes" id="UP001138540">
    <property type="component" value="Unassembled WGS sequence"/>
</dbReference>
<dbReference type="GO" id="GO:0008168">
    <property type="term" value="F:methyltransferase activity"/>
    <property type="evidence" value="ECO:0007669"/>
    <property type="project" value="UniProtKB-KW"/>
</dbReference>